<proteinExistence type="predicted"/>
<keyword evidence="1" id="KW-0175">Coiled coil</keyword>
<dbReference type="RefSeq" id="WP_098040834.1">
    <property type="nucleotide sequence ID" value="NZ_CP083725.1"/>
</dbReference>
<reference evidence="3" key="1">
    <citation type="journal article" date="2023" name="PeerJ">
        <title>Selection and evaluation of lactic acid bacteria from chicken feces in Thailand as potential probiotics.</title>
        <authorList>
            <person name="Khurajog B."/>
            <person name="Disastra Y."/>
            <person name="Lawwyne L.D."/>
            <person name="Sirichokchatchawan W."/>
            <person name="Niyomtham W."/>
            <person name="Yindee J."/>
            <person name="Hampson D.J."/>
            <person name="Prapasarakul N."/>
        </authorList>
    </citation>
    <scope>NUCLEOTIDE SEQUENCE</scope>
    <source>
        <strain evidence="3">BF9</strain>
    </source>
</reference>
<sequence length="188" mass="21861">MEDVQETKRQFKTKTDLAKSLGIGSRQTLYNRAERNGIDLDKLSFTEEELSILSGKKTSVTTEQASGRMIQDRQEKEALKALKRELEIKNKIIDNLEQDKADLSKKLDKSQQLQDQQQQLSLKDRAELDKLKIELDKYKKIETEEVVIQPSEAKKTPTNTDKTVNKTSNVQLDKQEDKPKKHWWNIFN</sequence>
<gene>
    <name evidence="3" type="ORF">R0G89_11065</name>
</gene>
<name>A0AAW8YJZ4_PEDAC</name>
<reference evidence="3" key="2">
    <citation type="submission" date="2023-10" db="EMBL/GenBank/DDBJ databases">
        <authorList>
            <person name="Khurajog B."/>
        </authorList>
    </citation>
    <scope>NUCLEOTIDE SEQUENCE</scope>
    <source>
        <strain evidence="3">BF9</strain>
    </source>
</reference>
<accession>A0AAW8YJZ4</accession>
<feature type="coiled-coil region" evidence="1">
    <location>
        <begin position="69"/>
        <end position="116"/>
    </location>
</feature>
<dbReference type="AlphaFoldDB" id="A0AAW8YJZ4"/>
<feature type="compositionally biased region" description="Polar residues" evidence="2">
    <location>
        <begin position="156"/>
        <end position="172"/>
    </location>
</feature>
<dbReference type="EMBL" id="JAWJAV010000022">
    <property type="protein sequence ID" value="MDV2622225.1"/>
    <property type="molecule type" value="Genomic_DNA"/>
</dbReference>
<evidence type="ECO:0008006" key="5">
    <source>
        <dbReference type="Google" id="ProtNLM"/>
    </source>
</evidence>
<protein>
    <recommendedName>
        <fullName evidence="5">DUF536 domain-containing protein</fullName>
    </recommendedName>
</protein>
<comment type="caution">
    <text evidence="3">The sequence shown here is derived from an EMBL/GenBank/DDBJ whole genome shotgun (WGS) entry which is preliminary data.</text>
</comment>
<dbReference type="Proteomes" id="UP001280897">
    <property type="component" value="Unassembled WGS sequence"/>
</dbReference>
<evidence type="ECO:0000256" key="2">
    <source>
        <dbReference type="SAM" id="MobiDB-lite"/>
    </source>
</evidence>
<evidence type="ECO:0000313" key="3">
    <source>
        <dbReference type="EMBL" id="MDV2622225.1"/>
    </source>
</evidence>
<feature type="region of interest" description="Disordered" evidence="2">
    <location>
        <begin position="148"/>
        <end position="188"/>
    </location>
</feature>
<organism evidence="3 4">
    <name type="scientific">Pediococcus acidilactici</name>
    <dbReference type="NCBI Taxonomy" id="1254"/>
    <lineage>
        <taxon>Bacteria</taxon>
        <taxon>Bacillati</taxon>
        <taxon>Bacillota</taxon>
        <taxon>Bacilli</taxon>
        <taxon>Lactobacillales</taxon>
        <taxon>Lactobacillaceae</taxon>
        <taxon>Pediococcus</taxon>
        <taxon>Pediococcus acidilactici group</taxon>
    </lineage>
</organism>
<evidence type="ECO:0000313" key="4">
    <source>
        <dbReference type="Proteomes" id="UP001280897"/>
    </source>
</evidence>
<evidence type="ECO:0000256" key="1">
    <source>
        <dbReference type="SAM" id="Coils"/>
    </source>
</evidence>